<name>A0A1Y1RVG0_9SPIO</name>
<dbReference type="AlphaFoldDB" id="A0A1Y1RVG0"/>
<dbReference type="Proteomes" id="UP000192343">
    <property type="component" value="Unassembled WGS sequence"/>
</dbReference>
<keyword evidence="1" id="KW-0145">Chemotaxis</keyword>
<gene>
    <name evidence="3" type="ORF">B4O97_14120</name>
</gene>
<dbReference type="OrthoDB" id="9788100at2"/>
<dbReference type="InterPro" id="IPR028051">
    <property type="entry name" value="CheX-like_dom"/>
</dbReference>
<accession>A0A1Y1RVG0</accession>
<dbReference type="InterPro" id="IPR028976">
    <property type="entry name" value="CheC-like_sf"/>
</dbReference>
<dbReference type="SUPFAM" id="SSF103039">
    <property type="entry name" value="CheC-like"/>
    <property type="match status" value="1"/>
</dbReference>
<dbReference type="GO" id="GO:0006935">
    <property type="term" value="P:chemotaxis"/>
    <property type="evidence" value="ECO:0007669"/>
    <property type="project" value="UniProtKB-KW"/>
</dbReference>
<sequence>MKAEYANVFIRSAVHVFKKELNINMSRQSLIKKNAPIPGLPVCIILGITGHVRGQVVYSLDKSFAQDITHAMLPNKLPHELKKYINSAVGEIGNMITGQASIELAGQDKIINLTPPAVFTGDQMVVDFLEMPTVSLRLLSEMGMLEINIAIMEEVL</sequence>
<comment type="caution">
    <text evidence="3">The sequence shown here is derived from an EMBL/GenBank/DDBJ whole genome shotgun (WGS) entry which is preliminary data.</text>
</comment>
<dbReference type="EMBL" id="MWQY01000016">
    <property type="protein sequence ID" value="ORC34020.1"/>
    <property type="molecule type" value="Genomic_DNA"/>
</dbReference>
<dbReference type="CDD" id="cd17906">
    <property type="entry name" value="CheX"/>
    <property type="match status" value="1"/>
</dbReference>
<dbReference type="PANTHER" id="PTHR39452">
    <property type="entry name" value="CHEY-P PHOSPHATASE CHEX"/>
    <property type="match status" value="1"/>
</dbReference>
<dbReference type="RefSeq" id="WP_083051772.1">
    <property type="nucleotide sequence ID" value="NZ_CAXXQO010000003.1"/>
</dbReference>
<evidence type="ECO:0000256" key="1">
    <source>
        <dbReference type="ARBA" id="ARBA00022500"/>
    </source>
</evidence>
<organism evidence="3 4">
    <name type="scientific">Marispirochaeta aestuarii</name>
    <dbReference type="NCBI Taxonomy" id="1963862"/>
    <lineage>
        <taxon>Bacteria</taxon>
        <taxon>Pseudomonadati</taxon>
        <taxon>Spirochaetota</taxon>
        <taxon>Spirochaetia</taxon>
        <taxon>Spirochaetales</taxon>
        <taxon>Spirochaetaceae</taxon>
        <taxon>Marispirochaeta</taxon>
    </lineage>
</organism>
<dbReference type="Pfam" id="PF13690">
    <property type="entry name" value="CheX"/>
    <property type="match status" value="1"/>
</dbReference>
<evidence type="ECO:0000313" key="3">
    <source>
        <dbReference type="EMBL" id="ORC34020.1"/>
    </source>
</evidence>
<evidence type="ECO:0000259" key="2">
    <source>
        <dbReference type="Pfam" id="PF13690"/>
    </source>
</evidence>
<dbReference type="PANTHER" id="PTHR39452:SF1">
    <property type="entry name" value="CHEY-P PHOSPHATASE CHEX"/>
    <property type="match status" value="1"/>
</dbReference>
<protein>
    <recommendedName>
        <fullName evidence="2">Chemotaxis phosphatase CheX-like domain-containing protein</fullName>
    </recommendedName>
</protein>
<evidence type="ECO:0000313" key="4">
    <source>
        <dbReference type="Proteomes" id="UP000192343"/>
    </source>
</evidence>
<dbReference type="Gene3D" id="3.40.1550.10">
    <property type="entry name" value="CheC-like"/>
    <property type="match status" value="1"/>
</dbReference>
<dbReference type="InterPro" id="IPR038756">
    <property type="entry name" value="CheX-like"/>
</dbReference>
<reference evidence="3 4" key="1">
    <citation type="submission" date="2017-03" db="EMBL/GenBank/DDBJ databases">
        <title>Draft Genome sequence of Marispirochaeta sp. strain JC444.</title>
        <authorList>
            <person name="Shivani Y."/>
            <person name="Subhash Y."/>
            <person name="Sasikala C."/>
            <person name="Ramana C."/>
        </authorList>
    </citation>
    <scope>NUCLEOTIDE SEQUENCE [LARGE SCALE GENOMIC DNA]</scope>
    <source>
        <strain evidence="3 4">JC444</strain>
    </source>
</reference>
<dbReference type="STRING" id="1963862.B4O97_14120"/>
<proteinExistence type="predicted"/>
<keyword evidence="4" id="KW-1185">Reference proteome</keyword>
<feature type="domain" description="Chemotaxis phosphatase CheX-like" evidence="2">
    <location>
        <begin position="42"/>
        <end position="126"/>
    </location>
</feature>